<accession>A0A021W059</accession>
<dbReference type="AlphaFoldDB" id="A0A021W059"/>
<keyword evidence="1" id="KW-1133">Transmembrane helix</keyword>
<evidence type="ECO:0000313" key="3">
    <source>
        <dbReference type="Proteomes" id="UP000019753"/>
    </source>
</evidence>
<comment type="caution">
    <text evidence="2">The sequence shown here is derived from an EMBL/GenBank/DDBJ whole genome shotgun (WGS) entry which is preliminary data.</text>
</comment>
<feature type="transmembrane region" description="Helical" evidence="1">
    <location>
        <begin position="49"/>
        <end position="71"/>
    </location>
</feature>
<feature type="non-terminal residue" evidence="2">
    <location>
        <position position="140"/>
    </location>
</feature>
<sequence>MSPRELLARLLVAWGVGAAAGSLLLFLAGVVVLVLALDPGGAGFAVWTAYLLLTPTALLGALGAAVVLWGTGPTAGLAHVPHGLVAVPGAVLAVLLVRLVLSPGAVMGVPVLVEVLACAAVAVATIPAVAATVAWARARR</sequence>
<evidence type="ECO:0000313" key="2">
    <source>
        <dbReference type="EMBL" id="EYR64717.1"/>
    </source>
</evidence>
<keyword evidence="1" id="KW-0812">Transmembrane</keyword>
<dbReference type="Proteomes" id="UP000019753">
    <property type="component" value="Unassembled WGS sequence"/>
</dbReference>
<feature type="transmembrane region" description="Helical" evidence="1">
    <location>
        <begin position="12"/>
        <end position="37"/>
    </location>
</feature>
<keyword evidence="3" id="KW-1185">Reference proteome</keyword>
<feature type="transmembrane region" description="Helical" evidence="1">
    <location>
        <begin position="113"/>
        <end position="136"/>
    </location>
</feature>
<protein>
    <submittedName>
        <fullName evidence="2">Uncharacterized protein</fullName>
    </submittedName>
</protein>
<dbReference type="EMBL" id="AXCW01000021">
    <property type="protein sequence ID" value="EYR64717.1"/>
    <property type="molecule type" value="Genomic_DNA"/>
</dbReference>
<proteinExistence type="predicted"/>
<gene>
    <name evidence="2" type="ORF">N866_06500</name>
</gene>
<organism evidence="2 3">
    <name type="scientific">Actinotalea ferrariae CF5-4</name>
    <dbReference type="NCBI Taxonomy" id="948458"/>
    <lineage>
        <taxon>Bacteria</taxon>
        <taxon>Bacillati</taxon>
        <taxon>Actinomycetota</taxon>
        <taxon>Actinomycetes</taxon>
        <taxon>Micrococcales</taxon>
        <taxon>Cellulomonadaceae</taxon>
        <taxon>Actinotalea</taxon>
    </lineage>
</organism>
<keyword evidence="1" id="KW-0472">Membrane</keyword>
<name>A0A021W059_9CELL</name>
<evidence type="ECO:0000256" key="1">
    <source>
        <dbReference type="SAM" id="Phobius"/>
    </source>
</evidence>
<reference evidence="2 3" key="1">
    <citation type="submission" date="2014-01" db="EMBL/GenBank/DDBJ databases">
        <title>Actinotalea ferrariae CF5-4.</title>
        <authorList>
            <person name="Chen F."/>
            <person name="Li Y."/>
            <person name="Wang G."/>
        </authorList>
    </citation>
    <scope>NUCLEOTIDE SEQUENCE [LARGE SCALE GENOMIC DNA]</scope>
    <source>
        <strain evidence="2 3">CF5-4</strain>
    </source>
</reference>
<feature type="transmembrane region" description="Helical" evidence="1">
    <location>
        <begin position="83"/>
        <end position="101"/>
    </location>
</feature>